<accession>A0A5E4D476</accession>
<dbReference type="EMBL" id="CABDUW010002958">
    <property type="protein sequence ID" value="VTJ88450.1"/>
    <property type="molecule type" value="Genomic_DNA"/>
</dbReference>
<comment type="caution">
    <text evidence="2">The sequence shown here is derived from an EMBL/GenBank/DDBJ whole genome shotgun (WGS) entry which is preliminary data.</text>
</comment>
<feature type="compositionally biased region" description="Polar residues" evidence="1">
    <location>
        <begin position="57"/>
        <end position="68"/>
    </location>
</feature>
<proteinExistence type="predicted"/>
<name>A0A5E4D476_MARMO</name>
<gene>
    <name evidence="2" type="ORF">MONAX_5E026930</name>
</gene>
<evidence type="ECO:0000313" key="3">
    <source>
        <dbReference type="Proteomes" id="UP000335636"/>
    </source>
</evidence>
<feature type="compositionally biased region" description="Basic and acidic residues" evidence="1">
    <location>
        <begin position="12"/>
        <end position="24"/>
    </location>
</feature>
<keyword evidence="3" id="KW-1185">Reference proteome</keyword>
<organism evidence="2 3">
    <name type="scientific">Marmota monax</name>
    <name type="common">Woodchuck</name>
    <dbReference type="NCBI Taxonomy" id="9995"/>
    <lineage>
        <taxon>Eukaryota</taxon>
        <taxon>Metazoa</taxon>
        <taxon>Chordata</taxon>
        <taxon>Craniata</taxon>
        <taxon>Vertebrata</taxon>
        <taxon>Euteleostomi</taxon>
        <taxon>Mammalia</taxon>
        <taxon>Eutheria</taxon>
        <taxon>Euarchontoglires</taxon>
        <taxon>Glires</taxon>
        <taxon>Rodentia</taxon>
        <taxon>Sciuromorpha</taxon>
        <taxon>Sciuridae</taxon>
        <taxon>Xerinae</taxon>
        <taxon>Marmotini</taxon>
        <taxon>Marmota</taxon>
    </lineage>
</organism>
<dbReference type="Proteomes" id="UP000335636">
    <property type="component" value="Unassembled WGS sequence"/>
</dbReference>
<sequence>GGEPSKMGGGESSEHHRTQGREDAQLQEGEPANLGGRGRALYTISSRVEGTPPSRAENPQSWVTGGGE</sequence>
<evidence type="ECO:0000313" key="2">
    <source>
        <dbReference type="EMBL" id="VTJ88450.1"/>
    </source>
</evidence>
<feature type="compositionally biased region" description="Gly residues" evidence="1">
    <location>
        <begin position="1"/>
        <end position="11"/>
    </location>
</feature>
<feature type="region of interest" description="Disordered" evidence="1">
    <location>
        <begin position="1"/>
        <end position="68"/>
    </location>
</feature>
<feature type="non-terminal residue" evidence="2">
    <location>
        <position position="1"/>
    </location>
</feature>
<evidence type="ECO:0000256" key="1">
    <source>
        <dbReference type="SAM" id="MobiDB-lite"/>
    </source>
</evidence>
<protein>
    <submittedName>
        <fullName evidence="2">Uncharacterized protein</fullName>
    </submittedName>
</protein>
<dbReference type="AlphaFoldDB" id="A0A5E4D476"/>
<reference evidence="2" key="1">
    <citation type="submission" date="2019-04" db="EMBL/GenBank/DDBJ databases">
        <authorList>
            <person name="Alioto T."/>
            <person name="Alioto T."/>
        </authorList>
    </citation>
    <scope>NUCLEOTIDE SEQUENCE [LARGE SCALE GENOMIC DNA]</scope>
</reference>
<feature type="non-terminal residue" evidence="2">
    <location>
        <position position="68"/>
    </location>
</feature>